<dbReference type="EMBL" id="JARBJD010000042">
    <property type="protein sequence ID" value="KAK2957890.1"/>
    <property type="molecule type" value="Genomic_DNA"/>
</dbReference>
<reference evidence="2 3" key="1">
    <citation type="journal article" date="2022" name="bioRxiv">
        <title>Genomics of Preaxostyla Flagellates Illuminates Evolutionary Transitions and the Path Towards Mitochondrial Loss.</title>
        <authorList>
            <person name="Novak L.V.F."/>
            <person name="Treitli S.C."/>
            <person name="Pyrih J."/>
            <person name="Halakuc P."/>
            <person name="Pipaliya S.V."/>
            <person name="Vacek V."/>
            <person name="Brzon O."/>
            <person name="Soukal P."/>
            <person name="Eme L."/>
            <person name="Dacks J.B."/>
            <person name="Karnkowska A."/>
            <person name="Elias M."/>
            <person name="Hampl V."/>
        </authorList>
    </citation>
    <scope>NUCLEOTIDE SEQUENCE [LARGE SCALE GENOMIC DNA]</scope>
    <source>
        <strain evidence="2">NAU3</strain>
        <tissue evidence="2">Gut</tissue>
    </source>
</reference>
<accession>A0ABQ9Y2E5</accession>
<protein>
    <submittedName>
        <fullName evidence="2">Uncharacterized protein</fullName>
    </submittedName>
</protein>
<feature type="signal peptide" evidence="1">
    <location>
        <begin position="1"/>
        <end position="21"/>
    </location>
</feature>
<keyword evidence="1" id="KW-0732">Signal</keyword>
<comment type="caution">
    <text evidence="2">The sequence shown here is derived from an EMBL/GenBank/DDBJ whole genome shotgun (WGS) entry which is preliminary data.</text>
</comment>
<sequence>MGLLRCLLIHLLVDVLNETAGSSDLAGKAKSEFWLASTIHRCVFKSISLCLELFSRNIVFGFQPLPPLPTHADTIVLENVLVPSRQFLSSFLSLATSDHRAHFETALSSILKTVGLVESAFPSISEVVGQIGFHLVSMQMCDESVSVADKLSLLHFFRHTNQTRRRTPYGFMEYIQDPDDHDQEASATKKGAKVGRMMKGRNEEGFEDMAEQLGCLLGLFPDGSTDGERLSSLYTNLGLNVGK</sequence>
<name>A0ABQ9Y2E5_9EUKA</name>
<gene>
    <name evidence="2" type="ORF">BLNAU_7066</name>
</gene>
<proteinExistence type="predicted"/>
<organism evidence="2 3">
    <name type="scientific">Blattamonas nauphoetae</name>
    <dbReference type="NCBI Taxonomy" id="2049346"/>
    <lineage>
        <taxon>Eukaryota</taxon>
        <taxon>Metamonada</taxon>
        <taxon>Preaxostyla</taxon>
        <taxon>Oxymonadida</taxon>
        <taxon>Blattamonas</taxon>
    </lineage>
</organism>
<evidence type="ECO:0000256" key="1">
    <source>
        <dbReference type="SAM" id="SignalP"/>
    </source>
</evidence>
<dbReference type="Proteomes" id="UP001281761">
    <property type="component" value="Unassembled WGS sequence"/>
</dbReference>
<evidence type="ECO:0000313" key="2">
    <source>
        <dbReference type="EMBL" id="KAK2957890.1"/>
    </source>
</evidence>
<keyword evidence="3" id="KW-1185">Reference proteome</keyword>
<evidence type="ECO:0000313" key="3">
    <source>
        <dbReference type="Proteomes" id="UP001281761"/>
    </source>
</evidence>
<feature type="chain" id="PRO_5045789617" evidence="1">
    <location>
        <begin position="22"/>
        <end position="243"/>
    </location>
</feature>